<reference evidence="1 2" key="1">
    <citation type="journal article" date="2022" name="Nat. Ecol. Evol.">
        <title>A masculinizing supergene underlies an exaggerated male reproductive morph in a spider.</title>
        <authorList>
            <person name="Hendrickx F."/>
            <person name="De Corte Z."/>
            <person name="Sonet G."/>
            <person name="Van Belleghem S.M."/>
            <person name="Kostlbacher S."/>
            <person name="Vangestel C."/>
        </authorList>
    </citation>
    <scope>NUCLEOTIDE SEQUENCE [LARGE SCALE GENOMIC DNA]</scope>
    <source>
        <strain evidence="1">W744_W776</strain>
    </source>
</reference>
<sequence>MSINSDKTVCQRFTLSTKKVQVSVNYNNQNLKQVYTFRYLGVFLDSKLSWKNYAEETAKKGTPEYSLTIGISEKKCDTIFEALRAFSLEVMATKYPREEGIHIHTDGSAGDGNTGAGAYCEGFFEKSCAVGFHASNFDADIYTIKIAISNLLRLETNLRMTALTLKLQS</sequence>
<comment type="caution">
    <text evidence="1">The sequence shown here is derived from an EMBL/GenBank/DDBJ whole genome shotgun (WGS) entry which is preliminary data.</text>
</comment>
<dbReference type="Proteomes" id="UP000827092">
    <property type="component" value="Unassembled WGS sequence"/>
</dbReference>
<dbReference type="EMBL" id="JAFNEN010002729">
    <property type="protein sequence ID" value="KAG8172420.1"/>
    <property type="molecule type" value="Genomic_DNA"/>
</dbReference>
<protein>
    <recommendedName>
        <fullName evidence="3">RNase H type-1 domain-containing protein</fullName>
    </recommendedName>
</protein>
<organism evidence="1 2">
    <name type="scientific">Oedothorax gibbosus</name>
    <dbReference type="NCBI Taxonomy" id="931172"/>
    <lineage>
        <taxon>Eukaryota</taxon>
        <taxon>Metazoa</taxon>
        <taxon>Ecdysozoa</taxon>
        <taxon>Arthropoda</taxon>
        <taxon>Chelicerata</taxon>
        <taxon>Arachnida</taxon>
        <taxon>Araneae</taxon>
        <taxon>Araneomorphae</taxon>
        <taxon>Entelegynae</taxon>
        <taxon>Araneoidea</taxon>
        <taxon>Linyphiidae</taxon>
        <taxon>Erigoninae</taxon>
        <taxon>Oedothorax</taxon>
    </lineage>
</organism>
<dbReference type="AlphaFoldDB" id="A0AAV6TKU6"/>
<proteinExistence type="predicted"/>
<name>A0AAV6TKU6_9ARAC</name>
<accession>A0AAV6TKU6</accession>
<dbReference type="PROSITE" id="PS00087">
    <property type="entry name" value="SOD_CU_ZN_1"/>
    <property type="match status" value="1"/>
</dbReference>
<evidence type="ECO:0000313" key="2">
    <source>
        <dbReference type="Proteomes" id="UP000827092"/>
    </source>
</evidence>
<evidence type="ECO:0000313" key="1">
    <source>
        <dbReference type="EMBL" id="KAG8172420.1"/>
    </source>
</evidence>
<keyword evidence="2" id="KW-1185">Reference proteome</keyword>
<gene>
    <name evidence="1" type="ORF">JTE90_008576</name>
</gene>
<evidence type="ECO:0008006" key="3">
    <source>
        <dbReference type="Google" id="ProtNLM"/>
    </source>
</evidence>
<dbReference type="InterPro" id="IPR018152">
    <property type="entry name" value="SOD_Cu/Zn_BS"/>
</dbReference>